<evidence type="ECO:0000313" key="5">
    <source>
        <dbReference type="EMBL" id="GEN33535.1"/>
    </source>
</evidence>
<reference evidence="5 6" key="1">
    <citation type="submission" date="2019-07" db="EMBL/GenBank/DDBJ databases">
        <title>Whole genome shotgun sequence of Aneurinibacillus danicus NBRC 102444.</title>
        <authorList>
            <person name="Hosoyama A."/>
            <person name="Uohara A."/>
            <person name="Ohji S."/>
            <person name="Ichikawa N."/>
        </authorList>
    </citation>
    <scope>NUCLEOTIDE SEQUENCE [LARGE SCALE GENOMIC DNA]</scope>
    <source>
        <strain evidence="5 6">NBRC 102444</strain>
    </source>
</reference>
<name>A0A511V3P1_9BACL</name>
<comment type="similarity">
    <text evidence="2">Belongs to the hyi family.</text>
</comment>
<dbReference type="PANTHER" id="PTHR43489:SF6">
    <property type="entry name" value="HYDROXYPYRUVATE ISOMERASE-RELATED"/>
    <property type="match status" value="1"/>
</dbReference>
<dbReference type="InterPro" id="IPR050417">
    <property type="entry name" value="Sugar_Epim/Isomerase"/>
</dbReference>
<dbReference type="InterPro" id="IPR013022">
    <property type="entry name" value="Xyl_isomerase-like_TIM-brl"/>
</dbReference>
<gene>
    <name evidence="5" type="primary">hyi</name>
    <name evidence="5" type="ORF">ADA01nite_09950</name>
</gene>
<feature type="active site" description="Proton donor/acceptor" evidence="3">
    <location>
        <position position="240"/>
    </location>
</feature>
<feature type="domain" description="Xylose isomerase-like TIM barrel" evidence="4">
    <location>
        <begin position="22"/>
        <end position="254"/>
    </location>
</feature>
<keyword evidence="5" id="KW-0670">Pyruvate</keyword>
<keyword evidence="1 2" id="KW-0413">Isomerase</keyword>
<dbReference type="Pfam" id="PF01261">
    <property type="entry name" value="AP_endonuc_2"/>
    <property type="match status" value="1"/>
</dbReference>
<keyword evidence="6" id="KW-1185">Reference proteome</keyword>
<dbReference type="PIRSF" id="PIRSF006241">
    <property type="entry name" value="HyI"/>
    <property type="match status" value="1"/>
</dbReference>
<dbReference type="GO" id="GO:0008903">
    <property type="term" value="F:hydroxypyruvate isomerase activity"/>
    <property type="evidence" value="ECO:0007669"/>
    <property type="project" value="TreeGrafter"/>
</dbReference>
<evidence type="ECO:0000259" key="4">
    <source>
        <dbReference type="Pfam" id="PF01261"/>
    </source>
</evidence>
<dbReference type="Gene3D" id="3.20.20.150">
    <property type="entry name" value="Divalent-metal-dependent TIM barrel enzymes"/>
    <property type="match status" value="1"/>
</dbReference>
<evidence type="ECO:0000313" key="6">
    <source>
        <dbReference type="Proteomes" id="UP000321157"/>
    </source>
</evidence>
<protein>
    <submittedName>
        <fullName evidence="5">Hydroxypyruvate isomerase</fullName>
    </submittedName>
</protein>
<dbReference type="PANTHER" id="PTHR43489">
    <property type="entry name" value="ISOMERASE"/>
    <property type="match status" value="1"/>
</dbReference>
<dbReference type="EMBL" id="BJXX01000047">
    <property type="protein sequence ID" value="GEN33535.1"/>
    <property type="molecule type" value="Genomic_DNA"/>
</dbReference>
<proteinExistence type="inferred from homology"/>
<dbReference type="InterPro" id="IPR026040">
    <property type="entry name" value="HyI-like"/>
</dbReference>
<dbReference type="OrthoDB" id="9786584at2"/>
<evidence type="ECO:0000256" key="2">
    <source>
        <dbReference type="PIRNR" id="PIRNR006241"/>
    </source>
</evidence>
<evidence type="ECO:0000256" key="3">
    <source>
        <dbReference type="PIRSR" id="PIRSR006241-50"/>
    </source>
</evidence>
<organism evidence="5 6">
    <name type="scientific">Aneurinibacillus danicus</name>
    <dbReference type="NCBI Taxonomy" id="267746"/>
    <lineage>
        <taxon>Bacteria</taxon>
        <taxon>Bacillati</taxon>
        <taxon>Bacillota</taxon>
        <taxon>Bacilli</taxon>
        <taxon>Bacillales</taxon>
        <taxon>Paenibacillaceae</taxon>
        <taxon>Aneurinibacillus group</taxon>
        <taxon>Aneurinibacillus</taxon>
    </lineage>
</organism>
<feature type="active site" description="Proton donor/acceptor" evidence="3">
    <location>
        <position position="143"/>
    </location>
</feature>
<dbReference type="AlphaFoldDB" id="A0A511V3P1"/>
<comment type="caution">
    <text evidence="5">The sequence shown here is derived from an EMBL/GenBank/DDBJ whole genome shotgun (WGS) entry which is preliminary data.</text>
</comment>
<evidence type="ECO:0000256" key="1">
    <source>
        <dbReference type="ARBA" id="ARBA00023235"/>
    </source>
</evidence>
<dbReference type="GO" id="GO:0046487">
    <property type="term" value="P:glyoxylate metabolic process"/>
    <property type="evidence" value="ECO:0007669"/>
    <property type="project" value="TreeGrafter"/>
</dbReference>
<dbReference type="RefSeq" id="WP_146808866.1">
    <property type="nucleotide sequence ID" value="NZ_BJXX01000047.1"/>
</dbReference>
<sequence length="263" mass="30107">MLRFSANITTLYPDVPFLERFGKARAAGFRYVECQFPYAHSIADLQAQLQEHELELVLFNLPPGDWQRGERGLAIDPKRREDFKESVTTALRYATELGCSRLHCMAGILPDGLEHGEAYAVLHDNVAYAVAEAAQYGITILIEPINQIDMPGYYMSSLTLAERFIREFDSPHVRLQFDFYHIQRMQGELLNSYSKVAPLVEHVQIADHPGRHQPGTGEIDYVKIFEMLEATGYNGFIGCEYTPFGDTDDSLHWLWKWQKGEEK</sequence>
<accession>A0A511V3P1</accession>
<dbReference type="Proteomes" id="UP000321157">
    <property type="component" value="Unassembled WGS sequence"/>
</dbReference>
<dbReference type="FunFam" id="3.20.20.150:FF:000007">
    <property type="entry name" value="Hydroxypyruvate isomerase"/>
    <property type="match status" value="1"/>
</dbReference>
<dbReference type="InterPro" id="IPR036237">
    <property type="entry name" value="Xyl_isomerase-like_sf"/>
</dbReference>
<dbReference type="SUPFAM" id="SSF51658">
    <property type="entry name" value="Xylose isomerase-like"/>
    <property type="match status" value="1"/>
</dbReference>